<protein>
    <submittedName>
        <fullName evidence="1">Uncharacterized protein</fullName>
    </submittedName>
</protein>
<keyword evidence="2" id="KW-1185">Reference proteome</keyword>
<name>A0ACC3C4P7_PYRYE</name>
<comment type="caution">
    <text evidence="1">The sequence shown here is derived from an EMBL/GenBank/DDBJ whole genome shotgun (WGS) entry which is preliminary data.</text>
</comment>
<sequence length="630" mass="63287">MWLPPWPAVAGRGARRRPRRRRQWRLTTLVAMVSVGVFAAAMGVAPCHAQVADGDDAAVVAATPGGDTGQAAAPPTDAAATAAAATSLPDDGAAVPVATTSLPSDATAAPVAATPEAFSSGAATPVPAALPPVAADPVAALRSSYALCIVDDAGLERFSGTSVVVKGTSEGVWGSCSPTNVSVATCFVEEVYQSQLSFVFSYNTSLAAAAAEAAGAGEGALALPSPTVTATGGDAQPAVQHYTVDVASGKGSFTVVYSCTGGHDTLSVMQLVVPLGGEGSAGDLSITWGKVCSGGPHRYLEWGVVAGESVVPFASAAGAAYTSTPLEQTTVLSLGLRPPAETLAFGYPIVNSSDPSVQVAVRGVSKSGGILAIDQRVTITLLYTCAGRANSTIGVSVPIPPWDPLTASWEKDCGGGAPTGLSVGTSSGTADVVAGGMTTPAFDQASAVRLAAAGRYTVSANASTSTFYLENTAAPSLPALHLDGIALTVTNPAVVRVSVLGGSGFLDGRGGAELGGGQTRKLKLRYVCLSRGVAAVVVTVPTLRYANVEWGVVKACESGPVRRVGWSWRSISGVEDAIAVVLAVAVLGGVCLFQRRRRRAAAAGGGAAVSAVSPRIKYQLAADDEEGLPQ</sequence>
<evidence type="ECO:0000313" key="2">
    <source>
        <dbReference type="Proteomes" id="UP000798662"/>
    </source>
</evidence>
<evidence type="ECO:0000313" key="1">
    <source>
        <dbReference type="EMBL" id="KAK1864924.1"/>
    </source>
</evidence>
<organism evidence="1 2">
    <name type="scientific">Pyropia yezoensis</name>
    <name type="common">Susabi-nori</name>
    <name type="synonym">Porphyra yezoensis</name>
    <dbReference type="NCBI Taxonomy" id="2788"/>
    <lineage>
        <taxon>Eukaryota</taxon>
        <taxon>Rhodophyta</taxon>
        <taxon>Bangiophyceae</taxon>
        <taxon>Bangiales</taxon>
        <taxon>Bangiaceae</taxon>
        <taxon>Pyropia</taxon>
    </lineage>
</organism>
<reference evidence="1" key="1">
    <citation type="submission" date="2019-11" db="EMBL/GenBank/DDBJ databases">
        <title>Nori genome reveals adaptations in red seaweeds to the harsh intertidal environment.</title>
        <authorList>
            <person name="Wang D."/>
            <person name="Mao Y."/>
        </authorList>
    </citation>
    <scope>NUCLEOTIDE SEQUENCE</scope>
    <source>
        <tissue evidence="1">Gametophyte</tissue>
    </source>
</reference>
<dbReference type="EMBL" id="CM020619">
    <property type="protein sequence ID" value="KAK1864924.1"/>
    <property type="molecule type" value="Genomic_DNA"/>
</dbReference>
<dbReference type="Proteomes" id="UP000798662">
    <property type="component" value="Chromosome 2"/>
</dbReference>
<accession>A0ACC3C4P7</accession>
<gene>
    <name evidence="1" type="ORF">I4F81_007460</name>
</gene>
<proteinExistence type="predicted"/>